<keyword evidence="4" id="KW-0624">Polysaccharide degradation</keyword>
<keyword evidence="2 4" id="KW-0378">Hydrolase</keyword>
<keyword evidence="4" id="KW-0326">Glycosidase</keyword>
<dbReference type="GO" id="GO:0046872">
    <property type="term" value="F:metal ion binding"/>
    <property type="evidence" value="ECO:0007669"/>
    <property type="project" value="UniProtKB-KW"/>
</dbReference>
<keyword evidence="4" id="KW-0119">Carbohydrate metabolism</keyword>
<evidence type="ECO:0000256" key="2">
    <source>
        <dbReference type="ARBA" id="ARBA00022801"/>
    </source>
</evidence>
<dbReference type="PATRIC" id="fig|926562.3.peg.2757"/>
<sequence>MRNYLIKSPWWLRAIYPNLTWEIPAMDKVVYLTFDDGPTPEITNWVIEQLAKHQALGTFFLIGKNVADNPSVYQQLKDAGHSIGNHTSNHLNGWKHTTKDYLENVKACQDLLADTKLFRPPYGRIKKSQAKALKQDYNIIMWDILSGDFDTSIDGERCYQNVVKHIQPGSIIVFHDSVKAWPRLQIALPKTLEYLKEKGFRMEAL</sequence>
<keyword evidence="4" id="KW-0858">Xylan degradation</keyword>
<dbReference type="PANTHER" id="PTHR10587:SF133">
    <property type="entry name" value="CHITIN DEACETYLASE 1-RELATED"/>
    <property type="match status" value="1"/>
</dbReference>
<proteinExistence type="predicted"/>
<gene>
    <name evidence="4" type="ordered locus">Oweho_2739</name>
</gene>
<dbReference type="STRING" id="926562.Oweho_2739"/>
<evidence type="ECO:0000313" key="4">
    <source>
        <dbReference type="EMBL" id="AEV33702.1"/>
    </source>
</evidence>
<dbReference type="SUPFAM" id="SSF88713">
    <property type="entry name" value="Glycoside hydrolase/deacetylase"/>
    <property type="match status" value="1"/>
</dbReference>
<dbReference type="Gene3D" id="3.20.20.370">
    <property type="entry name" value="Glycoside hydrolase/deacetylase"/>
    <property type="match status" value="1"/>
</dbReference>
<dbReference type="EMBL" id="CP003156">
    <property type="protein sequence ID" value="AEV33702.1"/>
    <property type="molecule type" value="Genomic_DNA"/>
</dbReference>
<evidence type="ECO:0000256" key="1">
    <source>
        <dbReference type="ARBA" id="ARBA00022723"/>
    </source>
</evidence>
<keyword evidence="5" id="KW-1185">Reference proteome</keyword>
<evidence type="ECO:0000259" key="3">
    <source>
        <dbReference type="PROSITE" id="PS51677"/>
    </source>
</evidence>
<dbReference type="RefSeq" id="WP_014203051.1">
    <property type="nucleotide sequence ID" value="NC_016599.1"/>
</dbReference>
<reference evidence="4 5" key="1">
    <citation type="journal article" date="2012" name="Stand. Genomic Sci.">
        <title>Genome sequence of the orange-pigmented seawater bacterium Owenweeksia hongkongensis type strain (UST20020801(T)).</title>
        <authorList>
            <person name="Riedel T."/>
            <person name="Held B."/>
            <person name="Nolan M."/>
            <person name="Lucas S."/>
            <person name="Lapidus A."/>
            <person name="Tice H."/>
            <person name="Del Rio T.G."/>
            <person name="Cheng J.F."/>
            <person name="Han C."/>
            <person name="Tapia R."/>
            <person name="Goodwin L.A."/>
            <person name="Pitluck S."/>
            <person name="Liolios K."/>
            <person name="Mavromatis K."/>
            <person name="Pagani I."/>
            <person name="Ivanova N."/>
            <person name="Mikhailova N."/>
            <person name="Pati A."/>
            <person name="Chen A."/>
            <person name="Palaniappan K."/>
            <person name="Rohde M."/>
            <person name="Tindall B.J."/>
            <person name="Detter J.C."/>
            <person name="Goker M."/>
            <person name="Woyke T."/>
            <person name="Bristow J."/>
            <person name="Eisen J.A."/>
            <person name="Markowitz V."/>
            <person name="Hugenholtz P."/>
            <person name="Klenk H.P."/>
            <person name="Kyrpides N.C."/>
        </authorList>
    </citation>
    <scope>NUCLEOTIDE SEQUENCE</scope>
    <source>
        <strain evidence="5">DSM 17368 / JCM 12287 / NRRL B-23963</strain>
    </source>
</reference>
<dbReference type="OrthoDB" id="9812065at2"/>
<dbReference type="Pfam" id="PF01522">
    <property type="entry name" value="Polysacc_deac_1"/>
    <property type="match status" value="1"/>
</dbReference>
<keyword evidence="1" id="KW-0479">Metal-binding</keyword>
<dbReference type="CDD" id="cd10917">
    <property type="entry name" value="CE4_NodB_like_6s_7s"/>
    <property type="match status" value="1"/>
</dbReference>
<dbReference type="GO" id="GO:0016020">
    <property type="term" value="C:membrane"/>
    <property type="evidence" value="ECO:0007669"/>
    <property type="project" value="TreeGrafter"/>
</dbReference>
<protein>
    <submittedName>
        <fullName evidence="4">Putative xylanase/chitin deacetylase</fullName>
    </submittedName>
</protein>
<dbReference type="Proteomes" id="UP000005631">
    <property type="component" value="Chromosome"/>
</dbReference>
<accession>G8R036</accession>
<dbReference type="GO" id="GO:0016810">
    <property type="term" value="F:hydrolase activity, acting on carbon-nitrogen (but not peptide) bonds"/>
    <property type="evidence" value="ECO:0007669"/>
    <property type="project" value="InterPro"/>
</dbReference>
<dbReference type="InterPro" id="IPR011330">
    <property type="entry name" value="Glyco_hydro/deAcase_b/a-brl"/>
</dbReference>
<dbReference type="InterPro" id="IPR050248">
    <property type="entry name" value="Polysacc_deacetylase_ArnD"/>
</dbReference>
<dbReference type="HOGENOM" id="CLU_021264_0_3_10"/>
<dbReference type="GO" id="GO:0045493">
    <property type="term" value="P:xylan catabolic process"/>
    <property type="evidence" value="ECO:0007669"/>
    <property type="project" value="UniProtKB-KW"/>
</dbReference>
<dbReference type="GO" id="GO:0016798">
    <property type="term" value="F:hydrolase activity, acting on glycosyl bonds"/>
    <property type="evidence" value="ECO:0007669"/>
    <property type="project" value="UniProtKB-KW"/>
</dbReference>
<organism evidence="4 5">
    <name type="scientific">Owenweeksia hongkongensis (strain DSM 17368 / CIP 108786 / JCM 12287 / NRRL B-23963 / UST20020801)</name>
    <dbReference type="NCBI Taxonomy" id="926562"/>
    <lineage>
        <taxon>Bacteria</taxon>
        <taxon>Pseudomonadati</taxon>
        <taxon>Bacteroidota</taxon>
        <taxon>Flavobacteriia</taxon>
        <taxon>Flavobacteriales</taxon>
        <taxon>Owenweeksiaceae</taxon>
        <taxon>Owenweeksia</taxon>
    </lineage>
</organism>
<dbReference type="PANTHER" id="PTHR10587">
    <property type="entry name" value="GLYCOSYL TRANSFERASE-RELATED"/>
    <property type="match status" value="1"/>
</dbReference>
<dbReference type="PROSITE" id="PS51677">
    <property type="entry name" value="NODB"/>
    <property type="match status" value="1"/>
</dbReference>
<dbReference type="AlphaFoldDB" id="G8R036"/>
<dbReference type="InterPro" id="IPR002509">
    <property type="entry name" value="NODB_dom"/>
</dbReference>
<dbReference type="eggNOG" id="COG0726">
    <property type="taxonomic scope" value="Bacteria"/>
</dbReference>
<dbReference type="KEGG" id="oho:Oweho_2739"/>
<feature type="domain" description="NodB homology" evidence="3">
    <location>
        <begin position="28"/>
        <end position="203"/>
    </location>
</feature>
<name>G8R036_OWEHD</name>
<evidence type="ECO:0000313" key="5">
    <source>
        <dbReference type="Proteomes" id="UP000005631"/>
    </source>
</evidence>